<dbReference type="Pfam" id="PF02482">
    <property type="entry name" value="Ribosomal_S30AE"/>
    <property type="match status" value="1"/>
</dbReference>
<evidence type="ECO:0000256" key="2">
    <source>
        <dbReference type="ARBA" id="ARBA00038695"/>
    </source>
</evidence>
<dbReference type="Proteomes" id="UP000033562">
    <property type="component" value="Unassembled WGS sequence"/>
</dbReference>
<dbReference type="Pfam" id="PF16321">
    <property type="entry name" value="Ribosom_S30AE_C"/>
    <property type="match status" value="1"/>
</dbReference>
<reference evidence="5 6" key="1">
    <citation type="submission" date="2015-02" db="EMBL/GenBank/DDBJ databases">
        <title>Genome Sequencing of Rickettsiales.</title>
        <authorList>
            <person name="Daugherty S.C."/>
            <person name="Su Q."/>
            <person name="Abolude K."/>
            <person name="Beier-Sexton M."/>
            <person name="Carlyon J.A."/>
            <person name="Carter R."/>
            <person name="Day N.P."/>
            <person name="Dumler S.J."/>
            <person name="Dyachenko V."/>
            <person name="Godinez A."/>
            <person name="Kurtti T.J."/>
            <person name="Lichay M."/>
            <person name="Mullins K.E."/>
            <person name="Ott S."/>
            <person name="Pappas-Brown V."/>
            <person name="Paris D.H."/>
            <person name="Patel P."/>
            <person name="Richards A.L."/>
            <person name="Sadzewicz L."/>
            <person name="Sears K."/>
            <person name="Seidman D."/>
            <person name="Sengamalay N."/>
            <person name="Stenos J."/>
            <person name="Tallon L.J."/>
            <person name="Vincent G."/>
            <person name="Fraser C.M."/>
            <person name="Munderloh U."/>
            <person name="Dunning-Hotopp J.C."/>
        </authorList>
    </citation>
    <scope>NUCLEOTIDE SEQUENCE [LARGE SCALE GENOMIC DNA]</scope>
    <source>
        <strain evidence="5 6">RAC413</strain>
    </source>
</reference>
<evidence type="ECO:0000256" key="1">
    <source>
        <dbReference type="ARBA" id="ARBA00022845"/>
    </source>
</evidence>
<dbReference type="Gene3D" id="3.30.160.100">
    <property type="entry name" value="Ribosome hibernation promotion factor-like"/>
    <property type="match status" value="1"/>
</dbReference>
<dbReference type="InterPro" id="IPR038416">
    <property type="entry name" value="Ribosom_S30AE_C_sf"/>
</dbReference>
<keyword evidence="6" id="KW-1185">Reference proteome</keyword>
<dbReference type="SUPFAM" id="SSF69754">
    <property type="entry name" value="Ribosome binding protein Y (YfiA homologue)"/>
    <property type="match status" value="1"/>
</dbReference>
<dbReference type="Gene3D" id="3.30.505.50">
    <property type="entry name" value="Sigma 54 modulation/S30EA ribosomal protein, C-terminal domain"/>
    <property type="match status" value="1"/>
</dbReference>
<protein>
    <recommendedName>
        <fullName evidence="3">Ribosome hibernation promoting factor</fullName>
    </recommendedName>
</protein>
<proteinExistence type="predicted"/>
<dbReference type="STRING" id="1359163.NLO413_0241"/>
<evidence type="ECO:0000313" key="6">
    <source>
        <dbReference type="Proteomes" id="UP000033562"/>
    </source>
</evidence>
<dbReference type="NCBIfam" id="TIGR00741">
    <property type="entry name" value="yfiA"/>
    <property type="match status" value="1"/>
</dbReference>
<dbReference type="InterPro" id="IPR036567">
    <property type="entry name" value="RHF-like"/>
</dbReference>
<dbReference type="CDD" id="cd00552">
    <property type="entry name" value="RaiA"/>
    <property type="match status" value="1"/>
</dbReference>
<dbReference type="InterPro" id="IPR050574">
    <property type="entry name" value="HPF/YfiA_ribosome-assoc"/>
</dbReference>
<dbReference type="EMBL" id="LANX01000001">
    <property type="protein sequence ID" value="KJV68873.1"/>
    <property type="molecule type" value="Genomic_DNA"/>
</dbReference>
<feature type="domain" description="Sigma 54 modulation/S30EA ribosomal protein C-terminal" evidence="4">
    <location>
        <begin position="138"/>
        <end position="186"/>
    </location>
</feature>
<dbReference type="InterPro" id="IPR032528">
    <property type="entry name" value="Ribosom_S30AE_C"/>
</dbReference>
<dbReference type="AlphaFoldDB" id="A0A0F3NLD0"/>
<dbReference type="GO" id="GO:0045900">
    <property type="term" value="P:negative regulation of translational elongation"/>
    <property type="evidence" value="ECO:0007669"/>
    <property type="project" value="TreeGrafter"/>
</dbReference>
<dbReference type="PANTHER" id="PTHR33231">
    <property type="entry name" value="30S RIBOSOMAL PROTEIN"/>
    <property type="match status" value="1"/>
</dbReference>
<sequence>MSIVITCRGFNITDSIRIYVESAVKDHIIKYFQDELIIKVKVVLSKEAYFFSASINIYDNNNEFIKILKSAETAYKAIDNAITHLSNKLSKYKNEKINKYRKSKLLTCNQKKYQSYLFDNIKSGNNGNNKNVKDFPLIIEEDTNLKAMSVGEAVVEMETMSIPALLFINARTNMVNMIYMRDDGNITWVNTLRCNKIS</sequence>
<dbReference type="GO" id="GO:0022627">
    <property type="term" value="C:cytosolic small ribosomal subunit"/>
    <property type="evidence" value="ECO:0007669"/>
    <property type="project" value="TreeGrafter"/>
</dbReference>
<dbReference type="RefSeq" id="WP_045808710.1">
    <property type="nucleotide sequence ID" value="NZ_LANX01000001.1"/>
</dbReference>
<dbReference type="InterPro" id="IPR003489">
    <property type="entry name" value="RHF/RaiA"/>
</dbReference>
<evidence type="ECO:0000259" key="4">
    <source>
        <dbReference type="Pfam" id="PF16321"/>
    </source>
</evidence>
<comment type="subunit">
    <text evidence="2">Associates exclusively with 100S ribosomes, which are dimers of 70S ribosomes.</text>
</comment>
<gene>
    <name evidence="5" type="primary">raiA</name>
    <name evidence="5" type="ORF">NLO413_0241</name>
</gene>
<evidence type="ECO:0000256" key="3">
    <source>
        <dbReference type="ARBA" id="ARBA00041148"/>
    </source>
</evidence>
<keyword evidence="1" id="KW-0810">Translation regulation</keyword>
<comment type="caution">
    <text evidence="5">The sequence shown here is derived from an EMBL/GenBank/DDBJ whole genome shotgun (WGS) entry which is preliminary data.</text>
</comment>
<dbReference type="GO" id="GO:0043024">
    <property type="term" value="F:ribosomal small subunit binding"/>
    <property type="evidence" value="ECO:0007669"/>
    <property type="project" value="TreeGrafter"/>
</dbReference>
<dbReference type="PANTHER" id="PTHR33231:SF1">
    <property type="entry name" value="30S RIBOSOMAL PROTEIN"/>
    <property type="match status" value="1"/>
</dbReference>
<evidence type="ECO:0000313" key="5">
    <source>
        <dbReference type="EMBL" id="KJV68873.1"/>
    </source>
</evidence>
<accession>A0A0F3NLD0</accession>
<organism evidence="5 6">
    <name type="scientific">Candidatus Neoehrlichia procyonis str. RAC413</name>
    <dbReference type="NCBI Taxonomy" id="1359163"/>
    <lineage>
        <taxon>Bacteria</taxon>
        <taxon>Pseudomonadati</taxon>
        <taxon>Pseudomonadota</taxon>
        <taxon>Alphaproteobacteria</taxon>
        <taxon>Rickettsiales</taxon>
        <taxon>Anaplasmataceae</taxon>
        <taxon>Candidatus Neoehrlichia</taxon>
    </lineage>
</organism>
<name>A0A0F3NLD0_9RICK</name>
<dbReference type="OrthoDB" id="9794975at2"/>